<organism evidence="2 3">
    <name type="scientific">Paenibacillus illinoisensis</name>
    <dbReference type="NCBI Taxonomy" id="59845"/>
    <lineage>
        <taxon>Bacteria</taxon>
        <taxon>Bacillati</taxon>
        <taxon>Bacillota</taxon>
        <taxon>Bacilli</taxon>
        <taxon>Bacillales</taxon>
        <taxon>Paenibacillaceae</taxon>
        <taxon>Paenibacillus</taxon>
    </lineage>
</organism>
<dbReference type="OrthoDB" id="8657476at2"/>
<dbReference type="Proteomes" id="UP000247459">
    <property type="component" value="Unassembled WGS sequence"/>
</dbReference>
<evidence type="ECO:0000313" key="2">
    <source>
        <dbReference type="EMBL" id="PYY29694.1"/>
    </source>
</evidence>
<gene>
    <name evidence="2" type="ORF">PIL02S_01894</name>
</gene>
<evidence type="ECO:0000313" key="3">
    <source>
        <dbReference type="Proteomes" id="UP000247459"/>
    </source>
</evidence>
<dbReference type="SMART" id="SM00860">
    <property type="entry name" value="SMI1_KNR4"/>
    <property type="match status" value="1"/>
</dbReference>
<accession>A0A2W0CCH0</accession>
<dbReference type="RefSeq" id="WP_110757889.1">
    <property type="nucleotide sequence ID" value="NZ_PRLG01000015.1"/>
</dbReference>
<dbReference type="SUPFAM" id="SSF160631">
    <property type="entry name" value="SMI1/KNR4-like"/>
    <property type="match status" value="1"/>
</dbReference>
<dbReference type="EMBL" id="PRLG01000015">
    <property type="protein sequence ID" value="PYY29694.1"/>
    <property type="molecule type" value="Genomic_DNA"/>
</dbReference>
<name>A0A2W0CCH0_9BACL</name>
<proteinExistence type="predicted"/>
<dbReference type="InterPro" id="IPR018958">
    <property type="entry name" value="Knr4/Smi1-like_dom"/>
</dbReference>
<dbReference type="AlphaFoldDB" id="A0A2W0CCH0"/>
<dbReference type="Pfam" id="PF09346">
    <property type="entry name" value="SMI1_KNR4"/>
    <property type="match status" value="1"/>
</dbReference>
<reference evidence="2 3" key="1">
    <citation type="submission" date="2018-01" db="EMBL/GenBank/DDBJ databases">
        <title>Genome sequence of the PGP bacterium Paenibacillus illinoisensis E3.</title>
        <authorList>
            <person name="Rolli E."/>
            <person name="Marasco R."/>
            <person name="Bessem C."/>
            <person name="Michoud G."/>
            <person name="Gaiarsa S."/>
            <person name="Borin S."/>
            <person name="Daffonchio D."/>
        </authorList>
    </citation>
    <scope>NUCLEOTIDE SEQUENCE [LARGE SCALE GENOMIC DNA]</scope>
    <source>
        <strain evidence="2 3">E3</strain>
    </source>
</reference>
<dbReference type="InterPro" id="IPR037883">
    <property type="entry name" value="Knr4/Smi1-like_sf"/>
</dbReference>
<protein>
    <recommendedName>
        <fullName evidence="1">Knr4/Smi1-like domain-containing protein</fullName>
    </recommendedName>
</protein>
<comment type="caution">
    <text evidence="2">The sequence shown here is derived from an EMBL/GenBank/DDBJ whole genome shotgun (WGS) entry which is preliminary data.</text>
</comment>
<evidence type="ECO:0000259" key="1">
    <source>
        <dbReference type="SMART" id="SM00860"/>
    </source>
</evidence>
<dbReference type="Gene3D" id="3.40.1580.10">
    <property type="entry name" value="SMI1/KNR4-like"/>
    <property type="match status" value="1"/>
</dbReference>
<sequence length="141" mass="16530">MVDNNTWSTEYSPVDIRAVRLVEKKWGIEFPSEYINFIQKYHGAEPVQRTLIVNGKKVMFSSFLTFIAFDDLDILDVYNEQKNSLPLNHFPFAIDEEGNLFCFNFSNLPYPNIIYVETIRSDSPLGTYIAEDFTEFFQQFI</sequence>
<feature type="domain" description="Knr4/Smi1-like" evidence="1">
    <location>
        <begin position="13"/>
        <end position="139"/>
    </location>
</feature>